<proteinExistence type="predicted"/>
<name>A0A0D6LSK9_9BILA</name>
<gene>
    <name evidence="2" type="ORF">ANCCEY_05875</name>
</gene>
<evidence type="ECO:0000313" key="2">
    <source>
        <dbReference type="EMBL" id="EPB75055.1"/>
    </source>
</evidence>
<protein>
    <submittedName>
        <fullName evidence="2">Uncharacterized protein</fullName>
    </submittedName>
</protein>
<organism evidence="2 3">
    <name type="scientific">Ancylostoma ceylanicum</name>
    <dbReference type="NCBI Taxonomy" id="53326"/>
    <lineage>
        <taxon>Eukaryota</taxon>
        <taxon>Metazoa</taxon>
        <taxon>Ecdysozoa</taxon>
        <taxon>Nematoda</taxon>
        <taxon>Chromadorea</taxon>
        <taxon>Rhabditida</taxon>
        <taxon>Rhabditina</taxon>
        <taxon>Rhabditomorpha</taxon>
        <taxon>Strongyloidea</taxon>
        <taxon>Ancylostomatidae</taxon>
        <taxon>Ancylostomatinae</taxon>
        <taxon>Ancylostoma</taxon>
    </lineage>
</organism>
<dbReference type="Proteomes" id="UP000054495">
    <property type="component" value="Unassembled WGS sequence"/>
</dbReference>
<dbReference type="AlphaFoldDB" id="A0A0D6LSK9"/>
<sequence length="164" mass="18089">MIAERTSIFGSDPITKHRLLRAAAAGGTRGRTARPKQGQKTCLRSGREFVDRESGAGPTHTQQPVLPQLAEVLVTVITTGHVRAWHSSSVITTLRIVAPRIAKALGSDEGGTPRWRLFVPASWIKANKNAKRVIMEHQAQPSKDQQVATMGYNPYAYWPYYGRA</sequence>
<feature type="region of interest" description="Disordered" evidence="1">
    <location>
        <begin position="24"/>
        <end position="43"/>
    </location>
</feature>
<accession>A0A0D6LSK9</accession>
<dbReference type="EMBL" id="KE124917">
    <property type="protein sequence ID" value="EPB75055.1"/>
    <property type="molecule type" value="Genomic_DNA"/>
</dbReference>
<evidence type="ECO:0000256" key="1">
    <source>
        <dbReference type="SAM" id="MobiDB-lite"/>
    </source>
</evidence>
<evidence type="ECO:0000313" key="3">
    <source>
        <dbReference type="Proteomes" id="UP000054495"/>
    </source>
</evidence>
<keyword evidence="3" id="KW-1185">Reference proteome</keyword>
<reference evidence="2 3" key="1">
    <citation type="submission" date="2013-05" db="EMBL/GenBank/DDBJ databases">
        <title>Draft genome of the parasitic nematode Anyclostoma ceylanicum.</title>
        <authorList>
            <person name="Mitreva M."/>
        </authorList>
    </citation>
    <scope>NUCLEOTIDE SEQUENCE [LARGE SCALE GENOMIC DNA]</scope>
</reference>